<keyword evidence="6 8" id="KW-0446">Lipid-binding</keyword>
<feature type="binding site" evidence="8">
    <location>
        <position position="165"/>
    </location>
    <ligand>
        <name>ATP</name>
        <dbReference type="ChEBI" id="CHEBI:30616"/>
    </ligand>
</feature>
<feature type="region of interest" description="Domain I, interacts with DnaA modulators" evidence="8">
    <location>
        <begin position="1"/>
        <end position="95"/>
    </location>
</feature>
<accession>A0A6P1M573</accession>
<evidence type="ECO:0000256" key="6">
    <source>
        <dbReference type="ARBA" id="ARBA00023121"/>
    </source>
</evidence>
<evidence type="ECO:0000256" key="9">
    <source>
        <dbReference type="NCBIfam" id="TIGR00362"/>
    </source>
</evidence>
<dbReference type="InterPro" id="IPR024633">
    <property type="entry name" value="DnaA_N_dom"/>
</dbReference>
<dbReference type="InterPro" id="IPR001957">
    <property type="entry name" value="Chromosome_initiator_DnaA"/>
</dbReference>
<keyword evidence="7 8" id="KW-0238">DNA-binding</keyword>
<dbReference type="RefSeq" id="WP_160627875.1">
    <property type="nucleotide sequence ID" value="NZ_CP047593.1"/>
</dbReference>
<dbReference type="Pfam" id="PF08299">
    <property type="entry name" value="Bac_DnaA_C"/>
    <property type="match status" value="1"/>
</dbReference>
<evidence type="ECO:0000256" key="4">
    <source>
        <dbReference type="ARBA" id="ARBA00022741"/>
    </source>
</evidence>
<dbReference type="Gene3D" id="3.40.50.300">
    <property type="entry name" value="P-loop containing nucleotide triphosphate hydrolases"/>
    <property type="match status" value="1"/>
</dbReference>
<evidence type="ECO:0000256" key="11">
    <source>
        <dbReference type="RuleBase" id="RU004227"/>
    </source>
</evidence>
<dbReference type="InterPro" id="IPR020591">
    <property type="entry name" value="Chromosome_initiator_DnaA-like"/>
</dbReference>
<dbReference type="AlphaFoldDB" id="A0A6P1M573"/>
<name>A0A6P1M573_9BACT</name>
<dbReference type="GO" id="GO:0008289">
    <property type="term" value="F:lipid binding"/>
    <property type="evidence" value="ECO:0007669"/>
    <property type="project" value="UniProtKB-KW"/>
</dbReference>
<comment type="caution">
    <text evidence="8">Lacks conserved residue(s) required for the propagation of feature annotation.</text>
</comment>
<dbReference type="FunFam" id="3.40.50.300:FF:000668">
    <property type="entry name" value="Chromosomal replication initiator protein DnaA"/>
    <property type="match status" value="1"/>
</dbReference>
<evidence type="ECO:0000256" key="3">
    <source>
        <dbReference type="ARBA" id="ARBA00022705"/>
    </source>
</evidence>
<proteinExistence type="inferred from homology"/>
<dbReference type="InterPro" id="IPR013159">
    <property type="entry name" value="DnaA_C"/>
</dbReference>
<evidence type="ECO:0000256" key="5">
    <source>
        <dbReference type="ARBA" id="ARBA00022840"/>
    </source>
</evidence>
<dbReference type="Pfam" id="PF00308">
    <property type="entry name" value="Bac_DnaA"/>
    <property type="match status" value="1"/>
</dbReference>
<keyword evidence="15" id="KW-1185">Reference proteome</keyword>
<feature type="binding site" evidence="8">
    <location>
        <position position="166"/>
    </location>
    <ligand>
        <name>ATP</name>
        <dbReference type="ChEBI" id="CHEBI:30616"/>
    </ligand>
</feature>
<feature type="binding site" evidence="8">
    <location>
        <position position="167"/>
    </location>
    <ligand>
        <name>ATP</name>
        <dbReference type="ChEBI" id="CHEBI:30616"/>
    </ligand>
</feature>
<dbReference type="Gene3D" id="1.10.8.60">
    <property type="match status" value="1"/>
</dbReference>
<dbReference type="PRINTS" id="PR00051">
    <property type="entry name" value="DNAA"/>
</dbReference>
<keyword evidence="3 8" id="KW-0235">DNA replication</keyword>
<dbReference type="HAMAP" id="MF_00377">
    <property type="entry name" value="DnaA_bact"/>
    <property type="match status" value="1"/>
</dbReference>
<dbReference type="InterPro" id="IPR038454">
    <property type="entry name" value="DnaA_N_sf"/>
</dbReference>
<comment type="subunit">
    <text evidence="8">Oligomerizes as a right-handed, spiral filament on DNA at oriC.</text>
</comment>
<evidence type="ECO:0000256" key="8">
    <source>
        <dbReference type="HAMAP-Rule" id="MF_00377"/>
    </source>
</evidence>
<comment type="similarity">
    <text evidence="1 8 11">Belongs to the DnaA family.</text>
</comment>
<comment type="subcellular location">
    <subcellularLocation>
        <location evidence="8">Cytoplasm</location>
    </subcellularLocation>
</comment>
<dbReference type="GO" id="GO:0005524">
    <property type="term" value="F:ATP binding"/>
    <property type="evidence" value="ECO:0007669"/>
    <property type="project" value="UniProtKB-UniRule"/>
</dbReference>
<dbReference type="Proteomes" id="UP000464954">
    <property type="component" value="Chromosome"/>
</dbReference>
<dbReference type="SUPFAM" id="SSF52540">
    <property type="entry name" value="P-loop containing nucleoside triphosphate hydrolases"/>
    <property type="match status" value="1"/>
</dbReference>
<evidence type="ECO:0000256" key="2">
    <source>
        <dbReference type="ARBA" id="ARBA00022490"/>
    </source>
</evidence>
<evidence type="ECO:0000256" key="10">
    <source>
        <dbReference type="RuleBase" id="RU000577"/>
    </source>
</evidence>
<organism evidence="14 15">
    <name type="scientific">Tichowtungia aerotolerans</name>
    <dbReference type="NCBI Taxonomy" id="2697043"/>
    <lineage>
        <taxon>Bacteria</taxon>
        <taxon>Pseudomonadati</taxon>
        <taxon>Kiritimatiellota</taxon>
        <taxon>Tichowtungiia</taxon>
        <taxon>Tichowtungiales</taxon>
        <taxon>Tichowtungiaceae</taxon>
        <taxon>Tichowtungia</taxon>
    </lineage>
</organism>
<dbReference type="PANTHER" id="PTHR30050:SF2">
    <property type="entry name" value="CHROMOSOMAL REPLICATION INITIATOR PROTEIN DNAA"/>
    <property type="match status" value="1"/>
</dbReference>
<dbReference type="InterPro" id="IPR003593">
    <property type="entry name" value="AAA+_ATPase"/>
</dbReference>
<reference evidence="14 15" key="1">
    <citation type="submission" date="2020-01" db="EMBL/GenBank/DDBJ databases">
        <title>Ponticoccus aerotolerans gen. nov., sp. nov., an anaerobic bacterium and proposal of Ponticoccusceae fam. nov., Ponticoccusles ord. nov. and Ponticoccuse classis nov. in the phylum Kiritimatiellaeota.</title>
        <authorList>
            <person name="Zhou L.Y."/>
            <person name="Du Z.J."/>
        </authorList>
    </citation>
    <scope>NUCLEOTIDE SEQUENCE [LARGE SCALE GENOMIC DNA]</scope>
    <source>
        <strain evidence="14 15">S-5007</strain>
    </source>
</reference>
<comment type="domain">
    <text evidence="8">Domain I is involved in oligomerization and binding regulators, domain II is flexibile and of varying length in different bacteria, domain III forms the AAA+ region, while domain IV binds dsDNA.</text>
</comment>
<evidence type="ECO:0000313" key="15">
    <source>
        <dbReference type="Proteomes" id="UP000464954"/>
    </source>
</evidence>
<dbReference type="CDD" id="cd00009">
    <property type="entry name" value="AAA"/>
    <property type="match status" value="1"/>
</dbReference>
<gene>
    <name evidence="8 14" type="primary">dnaA</name>
    <name evidence="14" type="ORF">GT409_05885</name>
</gene>
<protein>
    <recommendedName>
        <fullName evidence="8 9">Chromosomal replication initiator protein DnaA</fullName>
    </recommendedName>
</protein>
<dbReference type="SMART" id="SM00382">
    <property type="entry name" value="AAA"/>
    <property type="match status" value="1"/>
</dbReference>
<feature type="region of interest" description="Domain III, AAA+ region" evidence="8">
    <location>
        <begin position="119"/>
        <end position="335"/>
    </location>
</feature>
<sequence length="462" mass="52577">MTDEQKKLWNDACQHLKQTLSKDVFEKWIAVIQCRKIDHDQVILVVGNDFYQSWLEEHYLPLIKNALALVSGQTYDIQLVVDYSLASEQEEQPDTAENVKEKVRSILPQKRGTKETKTNLNSNYTFDSFVVGPSNQFAHAAAMASAQSPSRAYNPLFIYGGVGLGKTHLMQAIGNFILSKKGKGKVCYTTSEAFLNEYIEALQTNSLAKFRKKYRTVDALLIDDIHFLAGKERLQEEFFHTFNAIFENHKQIVMTSDRPAGELEGLAPRLVSRFEWGLVVEMESPDVETRVAILRKKSEQLKLSIEQNLLFYIAERISSNIRRLEGALIRVASYISLTGQSMDMGKLEYLLRDTLDQEKKHAISVENIQKTVAEHFDLRVGDLLGRKRTQNIAWPRQVAMYLSRDMTNLSFPSIGDSFGRNHATVVHACKTVEKEQTTDLKLRQTLSLLRQRAGHQSAQTVS</sequence>
<dbReference type="Gene3D" id="3.30.300.180">
    <property type="match status" value="1"/>
</dbReference>
<evidence type="ECO:0000256" key="7">
    <source>
        <dbReference type="ARBA" id="ARBA00023125"/>
    </source>
</evidence>
<dbReference type="Pfam" id="PF11638">
    <property type="entry name" value="DnaA_N"/>
    <property type="match status" value="1"/>
</dbReference>
<dbReference type="InterPro" id="IPR013317">
    <property type="entry name" value="DnaA_dom"/>
</dbReference>
<evidence type="ECO:0000313" key="14">
    <source>
        <dbReference type="EMBL" id="QHI68997.1"/>
    </source>
</evidence>
<dbReference type="InterPro" id="IPR010921">
    <property type="entry name" value="Trp_repressor/repl_initiator"/>
</dbReference>
<keyword evidence="4 8" id="KW-0547">Nucleotide-binding</keyword>
<dbReference type="PANTHER" id="PTHR30050">
    <property type="entry name" value="CHROMOSOMAL REPLICATION INITIATOR PROTEIN DNAA"/>
    <property type="match status" value="1"/>
</dbReference>
<keyword evidence="2 8" id="KW-0963">Cytoplasm</keyword>
<comment type="function">
    <text evidence="8 10">Plays an essential role in the initiation and regulation of chromosomal replication. ATP-DnaA binds to the origin of replication (oriC) to initiate formation of the DNA replication initiation complex once per cell cycle. Binds the DnaA box (a 9 base pair repeat at the origin) and separates the double-stranded (ds)DNA. Forms a right-handed helical filament on oriC DNA; dsDNA binds to the exterior of the filament while single-stranded (ss)DNA is stabiized in the filament's interior. The ATP-DnaA-oriC complex binds and stabilizes one strand of the AT-rich DNA unwinding element (DUE), permitting loading of DNA polymerase. After initiation quickly degrades to an ADP-DnaA complex that is not apt for DNA replication. Binds acidic phospholipids.</text>
</comment>
<feature type="binding site" evidence="8">
    <location>
        <position position="163"/>
    </location>
    <ligand>
        <name>ATP</name>
        <dbReference type="ChEBI" id="CHEBI:30616"/>
    </ligand>
</feature>
<evidence type="ECO:0000256" key="1">
    <source>
        <dbReference type="ARBA" id="ARBA00006583"/>
    </source>
</evidence>
<feature type="domain" description="AAA+ ATPase" evidence="12">
    <location>
        <begin position="152"/>
        <end position="283"/>
    </location>
</feature>
<dbReference type="InterPro" id="IPR018312">
    <property type="entry name" value="Chromosome_initiator_DnaA_CS"/>
</dbReference>
<dbReference type="GO" id="GO:0006275">
    <property type="term" value="P:regulation of DNA replication"/>
    <property type="evidence" value="ECO:0007669"/>
    <property type="project" value="UniProtKB-UniRule"/>
</dbReference>
<evidence type="ECO:0000259" key="13">
    <source>
        <dbReference type="SMART" id="SM00760"/>
    </source>
</evidence>
<dbReference type="KEGG" id="taer:GT409_05885"/>
<dbReference type="PROSITE" id="PS01008">
    <property type="entry name" value="DNAA"/>
    <property type="match status" value="1"/>
</dbReference>
<dbReference type="InterPro" id="IPR027417">
    <property type="entry name" value="P-loop_NTPase"/>
</dbReference>
<dbReference type="GO" id="GO:0003688">
    <property type="term" value="F:DNA replication origin binding"/>
    <property type="evidence" value="ECO:0007669"/>
    <property type="project" value="UniProtKB-UniRule"/>
</dbReference>
<dbReference type="EMBL" id="CP047593">
    <property type="protein sequence ID" value="QHI68997.1"/>
    <property type="molecule type" value="Genomic_DNA"/>
</dbReference>
<evidence type="ECO:0000259" key="12">
    <source>
        <dbReference type="SMART" id="SM00382"/>
    </source>
</evidence>
<dbReference type="GO" id="GO:0005737">
    <property type="term" value="C:cytoplasm"/>
    <property type="evidence" value="ECO:0007669"/>
    <property type="project" value="UniProtKB-SubCell"/>
</dbReference>
<feature type="domain" description="Chromosomal replication initiator DnaA C-terminal" evidence="13">
    <location>
        <begin position="364"/>
        <end position="432"/>
    </location>
</feature>
<feature type="region of interest" description="Domain IV, binds dsDNA" evidence="8">
    <location>
        <begin position="336"/>
        <end position="462"/>
    </location>
</feature>
<dbReference type="NCBIfam" id="TIGR00362">
    <property type="entry name" value="DnaA"/>
    <property type="match status" value="1"/>
</dbReference>
<keyword evidence="5 8" id="KW-0067">ATP-binding</keyword>
<dbReference type="SUPFAM" id="SSF48295">
    <property type="entry name" value="TrpR-like"/>
    <property type="match status" value="1"/>
</dbReference>
<dbReference type="SMART" id="SM00760">
    <property type="entry name" value="Bac_DnaA_C"/>
    <property type="match status" value="1"/>
</dbReference>
<dbReference type="Gene3D" id="1.10.1750.10">
    <property type="match status" value="1"/>
</dbReference>
<dbReference type="GO" id="GO:0006270">
    <property type="term" value="P:DNA replication initiation"/>
    <property type="evidence" value="ECO:0007669"/>
    <property type="project" value="UniProtKB-UniRule"/>
</dbReference>
<dbReference type="CDD" id="cd06571">
    <property type="entry name" value="Bac_DnaA_C"/>
    <property type="match status" value="1"/>
</dbReference>
<dbReference type="GO" id="GO:0005886">
    <property type="term" value="C:plasma membrane"/>
    <property type="evidence" value="ECO:0007669"/>
    <property type="project" value="TreeGrafter"/>
</dbReference>